<dbReference type="InterPro" id="IPR033985">
    <property type="entry name" value="SusD-like_N"/>
</dbReference>
<evidence type="ECO:0008006" key="11">
    <source>
        <dbReference type="Google" id="ProtNLM"/>
    </source>
</evidence>
<dbReference type="Pfam" id="PF07980">
    <property type="entry name" value="SusD_RagB"/>
    <property type="match status" value="1"/>
</dbReference>
<keyword evidence="4" id="KW-0472">Membrane</keyword>
<feature type="domain" description="RagB/SusD" evidence="7">
    <location>
        <begin position="322"/>
        <end position="644"/>
    </location>
</feature>
<dbReference type="Pfam" id="PF14322">
    <property type="entry name" value="SusD-like_3"/>
    <property type="match status" value="1"/>
</dbReference>
<comment type="similarity">
    <text evidence="2">Belongs to the SusD family.</text>
</comment>
<protein>
    <recommendedName>
        <fullName evidence="11">RagB/SusD family nutrient uptake outer membrane protein</fullName>
    </recommendedName>
</protein>
<dbReference type="InterPro" id="IPR011990">
    <property type="entry name" value="TPR-like_helical_dom_sf"/>
</dbReference>
<evidence type="ECO:0000256" key="2">
    <source>
        <dbReference type="ARBA" id="ARBA00006275"/>
    </source>
</evidence>
<evidence type="ECO:0000256" key="5">
    <source>
        <dbReference type="ARBA" id="ARBA00023237"/>
    </source>
</evidence>
<evidence type="ECO:0000313" key="9">
    <source>
        <dbReference type="EMBL" id="MBB4036883.1"/>
    </source>
</evidence>
<dbReference type="GO" id="GO:0009279">
    <property type="term" value="C:cell outer membrane"/>
    <property type="evidence" value="ECO:0007669"/>
    <property type="project" value="UniProtKB-SubCell"/>
</dbReference>
<reference evidence="9 10" key="1">
    <citation type="submission" date="2020-08" db="EMBL/GenBank/DDBJ databases">
        <title>Genomic Encyclopedia of Type Strains, Phase IV (KMG-IV): sequencing the most valuable type-strain genomes for metagenomic binning, comparative biology and taxonomic classification.</title>
        <authorList>
            <person name="Goeker M."/>
        </authorList>
    </citation>
    <scope>NUCLEOTIDE SEQUENCE [LARGE SCALE GENOMIC DNA]</scope>
    <source>
        <strain evidence="9 10">DSM 104969</strain>
    </source>
</reference>
<proteinExistence type="inferred from homology"/>
<evidence type="ECO:0000259" key="8">
    <source>
        <dbReference type="Pfam" id="PF14322"/>
    </source>
</evidence>
<dbReference type="EMBL" id="JACIEP010000009">
    <property type="protein sequence ID" value="MBB4036883.1"/>
    <property type="molecule type" value="Genomic_DNA"/>
</dbReference>
<feature type="signal peptide" evidence="6">
    <location>
        <begin position="1"/>
        <end position="25"/>
    </location>
</feature>
<dbReference type="InterPro" id="IPR012944">
    <property type="entry name" value="SusD_RagB_dom"/>
</dbReference>
<dbReference type="PROSITE" id="PS51257">
    <property type="entry name" value="PROKAR_LIPOPROTEIN"/>
    <property type="match status" value="1"/>
</dbReference>
<accession>A0A840CY83</accession>
<evidence type="ECO:0000256" key="1">
    <source>
        <dbReference type="ARBA" id="ARBA00004442"/>
    </source>
</evidence>
<dbReference type="AlphaFoldDB" id="A0A840CY83"/>
<comment type="caution">
    <text evidence="9">The sequence shown here is derived from an EMBL/GenBank/DDBJ whole genome shotgun (WGS) entry which is preliminary data.</text>
</comment>
<dbReference type="Gene3D" id="1.25.40.390">
    <property type="match status" value="1"/>
</dbReference>
<evidence type="ECO:0000256" key="4">
    <source>
        <dbReference type="ARBA" id="ARBA00023136"/>
    </source>
</evidence>
<keyword evidence="5" id="KW-0998">Cell outer membrane</keyword>
<dbReference type="Proteomes" id="UP000555103">
    <property type="component" value="Unassembled WGS sequence"/>
</dbReference>
<dbReference type="RefSeq" id="WP_183307764.1">
    <property type="nucleotide sequence ID" value="NZ_JACIEP010000009.1"/>
</dbReference>
<sequence length="647" mass="73745">MKNIARKYILAAALCVGLMSCSDFFEPIPGKQFGLDETFSSKGRTEEYLNNVYSYVKEVADAIHPDLSGGIYTEASLEGGNKWNKTYEQWTLGSVNSASDFVKWHFTSYYQGIAKASTFIQNVDKCTEAAASVRGRWKAEARALRAYYYFELLRIYGPVPLIGEEPIPADASLEDMIKERNTVDQCVEFIATELQNAIDSGDLPERAGRANLGRMDIATCMAVKAKLYLYWASPLFNGNTDFASVKNEDGTQLFPQTEDPSKWTKAKEAYDQFISFATGQGYKLAEVYKNGKLDPHASYRAATEFYTTTWEGADELIFVKLNNAYDYTYWTTPKFSDNIDTEVRGGGGFYTSQETVDMFFTINGLPVNEDPSYTAFEGVPGAEHFTNEIYTDPYNNDRQLFNGQRSKVLKQWKDREPRFYVNVTYNGSTWLNEGRYDEKMISDFTNGASGNCGKSVAQGDYPVSGYLIRKGAKSASNDGWKHFSPVFRLADMYLGYAEASCMTNDLDNALVYLNKIRVRAGIPEYTFSGEAGKIACPKTQAQVLNRIRRERLVELVFEWNRYFDVRRWKVAEGLNDPDHWIYPAYHQGGEGGKVHGMNSDEDYPKFFERTVFENRVSFAKKYYFMPIPYDDIRRIPKLVQNYGWKEE</sequence>
<name>A0A840CY83_9BACT</name>
<evidence type="ECO:0000256" key="3">
    <source>
        <dbReference type="ARBA" id="ARBA00022729"/>
    </source>
</evidence>
<gene>
    <name evidence="9" type="ORF">GGR21_002796</name>
</gene>
<feature type="domain" description="SusD-like N-terminal" evidence="8">
    <location>
        <begin position="45"/>
        <end position="199"/>
    </location>
</feature>
<dbReference type="SUPFAM" id="SSF48452">
    <property type="entry name" value="TPR-like"/>
    <property type="match status" value="1"/>
</dbReference>
<comment type="subcellular location">
    <subcellularLocation>
        <location evidence="1">Cell outer membrane</location>
    </subcellularLocation>
</comment>
<keyword evidence="10" id="KW-1185">Reference proteome</keyword>
<evidence type="ECO:0000259" key="7">
    <source>
        <dbReference type="Pfam" id="PF07980"/>
    </source>
</evidence>
<keyword evidence="3 6" id="KW-0732">Signal</keyword>
<evidence type="ECO:0000313" key="10">
    <source>
        <dbReference type="Proteomes" id="UP000555103"/>
    </source>
</evidence>
<feature type="chain" id="PRO_5032284444" description="RagB/SusD family nutrient uptake outer membrane protein" evidence="6">
    <location>
        <begin position="26"/>
        <end position="647"/>
    </location>
</feature>
<evidence type="ECO:0000256" key="6">
    <source>
        <dbReference type="SAM" id="SignalP"/>
    </source>
</evidence>
<organism evidence="9 10">
    <name type="scientific">Dysgonomonas hofstadii</name>
    <dbReference type="NCBI Taxonomy" id="637886"/>
    <lineage>
        <taxon>Bacteria</taxon>
        <taxon>Pseudomonadati</taxon>
        <taxon>Bacteroidota</taxon>
        <taxon>Bacteroidia</taxon>
        <taxon>Bacteroidales</taxon>
        <taxon>Dysgonomonadaceae</taxon>
        <taxon>Dysgonomonas</taxon>
    </lineage>
</organism>